<keyword evidence="1" id="KW-1133">Transmembrane helix</keyword>
<comment type="caution">
    <text evidence="2">The sequence shown here is derived from an EMBL/GenBank/DDBJ whole genome shotgun (WGS) entry which is preliminary data.</text>
</comment>
<sequence length="77" mass="8342">MAKDTLLLVYGDAFKGMLDVLQVAAATTFFTANLSLILTVTQATTTLGSQLASYDTSSRRRVLSRRGHRGAVFSRSD</sequence>
<reference evidence="2 3" key="1">
    <citation type="journal article" date="2023" name="Plants (Basel)">
        <title>Bridging the Gap: Combining Genomics and Transcriptomics Approaches to Understand Stylosanthes scabra, an Orphan Legume from the Brazilian Caatinga.</title>
        <authorList>
            <person name="Ferreira-Neto J.R.C."/>
            <person name="da Silva M.D."/>
            <person name="Binneck E."/>
            <person name="de Melo N.F."/>
            <person name="da Silva R.H."/>
            <person name="de Melo A.L.T.M."/>
            <person name="Pandolfi V."/>
            <person name="Bustamante F.O."/>
            <person name="Brasileiro-Vidal A.C."/>
            <person name="Benko-Iseppon A.M."/>
        </authorList>
    </citation>
    <scope>NUCLEOTIDE SEQUENCE [LARGE SCALE GENOMIC DNA]</scope>
    <source>
        <tissue evidence="2">Leaves</tissue>
    </source>
</reference>
<accession>A0ABU6WSH7</accession>
<keyword evidence="3" id="KW-1185">Reference proteome</keyword>
<evidence type="ECO:0000256" key="1">
    <source>
        <dbReference type="SAM" id="Phobius"/>
    </source>
</evidence>
<keyword evidence="1" id="KW-0812">Transmembrane</keyword>
<feature type="transmembrane region" description="Helical" evidence="1">
    <location>
        <begin position="20"/>
        <end position="40"/>
    </location>
</feature>
<evidence type="ECO:0000313" key="2">
    <source>
        <dbReference type="EMBL" id="MED6188839.1"/>
    </source>
</evidence>
<protein>
    <submittedName>
        <fullName evidence="2">Uncharacterized protein</fullName>
    </submittedName>
</protein>
<dbReference type="EMBL" id="JASCZI010182936">
    <property type="protein sequence ID" value="MED6188839.1"/>
    <property type="molecule type" value="Genomic_DNA"/>
</dbReference>
<name>A0ABU6WSH7_9FABA</name>
<organism evidence="2 3">
    <name type="scientific">Stylosanthes scabra</name>
    <dbReference type="NCBI Taxonomy" id="79078"/>
    <lineage>
        <taxon>Eukaryota</taxon>
        <taxon>Viridiplantae</taxon>
        <taxon>Streptophyta</taxon>
        <taxon>Embryophyta</taxon>
        <taxon>Tracheophyta</taxon>
        <taxon>Spermatophyta</taxon>
        <taxon>Magnoliopsida</taxon>
        <taxon>eudicotyledons</taxon>
        <taxon>Gunneridae</taxon>
        <taxon>Pentapetalae</taxon>
        <taxon>rosids</taxon>
        <taxon>fabids</taxon>
        <taxon>Fabales</taxon>
        <taxon>Fabaceae</taxon>
        <taxon>Papilionoideae</taxon>
        <taxon>50 kb inversion clade</taxon>
        <taxon>dalbergioids sensu lato</taxon>
        <taxon>Dalbergieae</taxon>
        <taxon>Pterocarpus clade</taxon>
        <taxon>Stylosanthes</taxon>
    </lineage>
</organism>
<keyword evidence="1" id="KW-0472">Membrane</keyword>
<proteinExistence type="predicted"/>
<dbReference type="Proteomes" id="UP001341840">
    <property type="component" value="Unassembled WGS sequence"/>
</dbReference>
<evidence type="ECO:0000313" key="3">
    <source>
        <dbReference type="Proteomes" id="UP001341840"/>
    </source>
</evidence>
<gene>
    <name evidence="2" type="ORF">PIB30_089743</name>
</gene>